<keyword evidence="3" id="KW-0539">Nucleus</keyword>
<accession>A0A6A6JM13</accession>
<dbReference type="SMART" id="SM00338">
    <property type="entry name" value="BRLZ"/>
    <property type="match status" value="1"/>
</dbReference>
<dbReference type="EMBL" id="ML986491">
    <property type="protein sequence ID" value="KAF2277153.1"/>
    <property type="molecule type" value="Genomic_DNA"/>
</dbReference>
<evidence type="ECO:0000259" key="6">
    <source>
        <dbReference type="PROSITE" id="PS50217"/>
    </source>
</evidence>
<dbReference type="InterPro" id="IPR023167">
    <property type="entry name" value="Yap1_redox_dom_sf"/>
</dbReference>
<reference evidence="7" key="1">
    <citation type="journal article" date="2020" name="Stud. Mycol.">
        <title>101 Dothideomycetes genomes: a test case for predicting lifestyles and emergence of pathogens.</title>
        <authorList>
            <person name="Haridas S."/>
            <person name="Albert R."/>
            <person name="Binder M."/>
            <person name="Bloem J."/>
            <person name="Labutti K."/>
            <person name="Salamov A."/>
            <person name="Andreopoulos B."/>
            <person name="Baker S."/>
            <person name="Barry K."/>
            <person name="Bills G."/>
            <person name="Bluhm B."/>
            <person name="Cannon C."/>
            <person name="Castanera R."/>
            <person name="Culley D."/>
            <person name="Daum C."/>
            <person name="Ezra D."/>
            <person name="Gonzalez J."/>
            <person name="Henrissat B."/>
            <person name="Kuo A."/>
            <person name="Liang C."/>
            <person name="Lipzen A."/>
            <person name="Lutzoni F."/>
            <person name="Magnuson J."/>
            <person name="Mondo S."/>
            <person name="Nolan M."/>
            <person name="Ohm R."/>
            <person name="Pangilinan J."/>
            <person name="Park H.-J."/>
            <person name="Ramirez L."/>
            <person name="Alfaro M."/>
            <person name="Sun H."/>
            <person name="Tritt A."/>
            <person name="Yoshinaga Y."/>
            <person name="Zwiers L.-H."/>
            <person name="Turgeon B."/>
            <person name="Goodwin S."/>
            <person name="Spatafora J."/>
            <person name="Crous P."/>
            <person name="Grigoriev I."/>
        </authorList>
    </citation>
    <scope>NUCLEOTIDE SEQUENCE</scope>
    <source>
        <strain evidence="7">CBS 379.55</strain>
    </source>
</reference>
<feature type="region of interest" description="Disordered" evidence="5">
    <location>
        <begin position="367"/>
        <end position="405"/>
    </location>
</feature>
<dbReference type="GO" id="GO:0005737">
    <property type="term" value="C:cytoplasm"/>
    <property type="evidence" value="ECO:0007669"/>
    <property type="project" value="UniProtKB-SubCell"/>
</dbReference>
<dbReference type="PANTHER" id="PTHR40621:SF6">
    <property type="entry name" value="AP-1-LIKE TRANSCRIPTION FACTOR YAP1-RELATED"/>
    <property type="match status" value="1"/>
</dbReference>
<evidence type="ECO:0000313" key="7">
    <source>
        <dbReference type="EMBL" id="KAF2277153.1"/>
    </source>
</evidence>
<dbReference type="PANTHER" id="PTHR40621">
    <property type="entry name" value="TRANSCRIPTION FACTOR KAPC-RELATED"/>
    <property type="match status" value="1"/>
</dbReference>
<comment type="similarity">
    <text evidence="4">Belongs to the bZIP family. YAP subfamily.</text>
</comment>
<name>A0A6A6JM13_WESOR</name>
<dbReference type="CDD" id="cd14688">
    <property type="entry name" value="bZIP_YAP"/>
    <property type="match status" value="1"/>
</dbReference>
<evidence type="ECO:0000256" key="5">
    <source>
        <dbReference type="SAM" id="MobiDB-lite"/>
    </source>
</evidence>
<feature type="compositionally biased region" description="Low complexity" evidence="5">
    <location>
        <begin position="368"/>
        <end position="383"/>
    </location>
</feature>
<feature type="compositionally biased region" description="Low complexity" evidence="5">
    <location>
        <begin position="284"/>
        <end position="297"/>
    </location>
</feature>
<dbReference type="GO" id="GO:0034599">
    <property type="term" value="P:cellular response to oxidative stress"/>
    <property type="evidence" value="ECO:0007669"/>
    <property type="project" value="UniProtKB-ARBA"/>
</dbReference>
<dbReference type="InterPro" id="IPR050936">
    <property type="entry name" value="AP-1-like"/>
</dbReference>
<dbReference type="InterPro" id="IPR046347">
    <property type="entry name" value="bZIP_sf"/>
</dbReference>
<dbReference type="GO" id="GO:0090575">
    <property type="term" value="C:RNA polymerase II transcription regulator complex"/>
    <property type="evidence" value="ECO:0007669"/>
    <property type="project" value="TreeGrafter"/>
</dbReference>
<dbReference type="GO" id="GO:0000976">
    <property type="term" value="F:transcription cis-regulatory region binding"/>
    <property type="evidence" value="ECO:0007669"/>
    <property type="project" value="InterPro"/>
</dbReference>
<dbReference type="SUPFAM" id="SSF57959">
    <property type="entry name" value="Leucine zipper domain"/>
    <property type="match status" value="1"/>
</dbReference>
<feature type="domain" description="BZIP" evidence="6">
    <location>
        <begin position="162"/>
        <end position="225"/>
    </location>
</feature>
<evidence type="ECO:0000256" key="1">
    <source>
        <dbReference type="ARBA" id="ARBA00004123"/>
    </source>
</evidence>
<proteinExistence type="inferred from homology"/>
<protein>
    <submittedName>
        <fullName evidence="7">PAP1-domain-containing protein</fullName>
    </submittedName>
</protein>
<dbReference type="SUPFAM" id="SSF111430">
    <property type="entry name" value="YAP1 redox domain"/>
    <property type="match status" value="1"/>
</dbReference>
<gene>
    <name evidence="7" type="ORF">EI97DRAFT_457865</name>
</gene>
<comment type="subcellular location">
    <subcellularLocation>
        <location evidence="2">Cytoplasm</location>
    </subcellularLocation>
    <subcellularLocation>
        <location evidence="1">Nucleus</location>
    </subcellularLocation>
</comment>
<dbReference type="AlphaFoldDB" id="A0A6A6JM13"/>
<evidence type="ECO:0000256" key="3">
    <source>
        <dbReference type="ARBA" id="ARBA00023242"/>
    </source>
</evidence>
<dbReference type="PROSITE" id="PS00036">
    <property type="entry name" value="BZIP_BASIC"/>
    <property type="match status" value="1"/>
</dbReference>
<dbReference type="RefSeq" id="XP_033654692.1">
    <property type="nucleotide sequence ID" value="XM_033800855.1"/>
</dbReference>
<dbReference type="InterPro" id="IPR013910">
    <property type="entry name" value="TF_PAP1"/>
</dbReference>
<dbReference type="InterPro" id="IPR004827">
    <property type="entry name" value="bZIP"/>
</dbReference>
<dbReference type="OrthoDB" id="5380163at2759"/>
<dbReference type="Proteomes" id="UP000800097">
    <property type="component" value="Unassembled WGS sequence"/>
</dbReference>
<dbReference type="FunFam" id="1.20.5.170:FF:000067">
    <property type="entry name" value="BZIP transcription factor"/>
    <property type="match status" value="1"/>
</dbReference>
<dbReference type="GeneID" id="54554030"/>
<evidence type="ECO:0000256" key="2">
    <source>
        <dbReference type="ARBA" id="ARBA00004496"/>
    </source>
</evidence>
<dbReference type="GO" id="GO:0001228">
    <property type="term" value="F:DNA-binding transcription activator activity, RNA polymerase II-specific"/>
    <property type="evidence" value="ECO:0007669"/>
    <property type="project" value="TreeGrafter"/>
</dbReference>
<evidence type="ECO:0000313" key="8">
    <source>
        <dbReference type="Proteomes" id="UP000800097"/>
    </source>
</evidence>
<feature type="compositionally biased region" description="Polar residues" evidence="5">
    <location>
        <begin position="384"/>
        <end position="396"/>
    </location>
</feature>
<evidence type="ECO:0000256" key="4">
    <source>
        <dbReference type="ARBA" id="ARBA00038132"/>
    </source>
</evidence>
<feature type="region of interest" description="Disordered" evidence="5">
    <location>
        <begin position="437"/>
        <end position="458"/>
    </location>
</feature>
<sequence length="613" mass="65286">MAGAAANDYQSGAPFYLDPNQQDLLLAALASNHHDPNALYSNMDTKQLEATQLAYPIDTTFDPTYFTSPQQSTPANAFLNGPIDDSPFVDFLDGDANLDFDPDNSDLMIGALPGTSPTSKADDANEKRKSPEDESGGRDGGPKRTASEEKQAKKPGRKPLTSEPTTKRKAQNRAAQRAFRERKEKHLRDLEAKVSELEKASDAANHENGLLRAQVQRLQMELREYRKRLSLNSVGFSRTSVGAQGFGSRLIQNGTASTFSFDFPKFGGLPASHTYDSSLAKATSKPGSISSSASGRHNSADGLSPGSQANSSGVSSPEKTGAVAYNGAQRSSPLLPGISQYASLANGNGAAGVSETSTAQSRVFQFNSGSSTHSDSPSASSTSHVGQNSSCGTSPEPSHHSPVNAADSVPDGYVCHGNSEGEISFCEKLNMACGNPRNPIPRAMSQSDKTAPAAPAKTSSTEIKGIDYFANQNGGQFDPVLFGDYRDSQAAIVGDGDFTGGFFNDAFPLADFGSPFHFGDTPAVQKSNPLEEIERIQNGEDDEEVVPGEDTTQMLNCHKIWDKLSSRADFKDGTIDIDNLCSELRAKARCSESGVVVDTKDVEAALKRLPKDK</sequence>
<dbReference type="Gene3D" id="1.10.238.100">
    <property type="entry name" value="YAP1 redox domain. Chain B"/>
    <property type="match status" value="1"/>
</dbReference>
<dbReference type="Pfam" id="PF00170">
    <property type="entry name" value="bZIP_1"/>
    <property type="match status" value="1"/>
</dbReference>
<keyword evidence="8" id="KW-1185">Reference proteome</keyword>
<feature type="compositionally biased region" description="Low complexity" evidence="5">
    <location>
        <begin position="449"/>
        <end position="458"/>
    </location>
</feature>
<dbReference type="Pfam" id="PF08601">
    <property type="entry name" value="PAP1"/>
    <property type="match status" value="1"/>
</dbReference>
<feature type="compositionally biased region" description="Basic and acidic residues" evidence="5">
    <location>
        <begin position="120"/>
        <end position="152"/>
    </location>
</feature>
<feature type="region of interest" description="Disordered" evidence="5">
    <location>
        <begin position="279"/>
        <end position="320"/>
    </location>
</feature>
<feature type="region of interest" description="Disordered" evidence="5">
    <location>
        <begin position="103"/>
        <end position="186"/>
    </location>
</feature>
<organism evidence="7 8">
    <name type="scientific">Westerdykella ornata</name>
    <dbReference type="NCBI Taxonomy" id="318751"/>
    <lineage>
        <taxon>Eukaryota</taxon>
        <taxon>Fungi</taxon>
        <taxon>Dikarya</taxon>
        <taxon>Ascomycota</taxon>
        <taxon>Pezizomycotina</taxon>
        <taxon>Dothideomycetes</taxon>
        <taxon>Pleosporomycetidae</taxon>
        <taxon>Pleosporales</taxon>
        <taxon>Sporormiaceae</taxon>
        <taxon>Westerdykella</taxon>
    </lineage>
</organism>
<feature type="compositionally biased region" description="Polar residues" evidence="5">
    <location>
        <begin position="305"/>
        <end position="318"/>
    </location>
</feature>
<dbReference type="PROSITE" id="PS50217">
    <property type="entry name" value="BZIP"/>
    <property type="match status" value="1"/>
</dbReference>
<dbReference type="Gene3D" id="1.20.5.170">
    <property type="match status" value="1"/>
</dbReference>